<feature type="compositionally biased region" description="Pro residues" evidence="1">
    <location>
        <begin position="155"/>
        <end position="166"/>
    </location>
</feature>
<feature type="chain" id="PRO_5037859669" evidence="2">
    <location>
        <begin position="25"/>
        <end position="286"/>
    </location>
</feature>
<protein>
    <submittedName>
        <fullName evidence="3">RcnB family protein</fullName>
    </submittedName>
</protein>
<proteinExistence type="predicted"/>
<dbReference type="EMBL" id="CP073910">
    <property type="protein sequence ID" value="QUT04324.1"/>
    <property type="molecule type" value="Genomic_DNA"/>
</dbReference>
<gene>
    <name evidence="3" type="ORF">KFK14_14700</name>
</gene>
<dbReference type="Gene3D" id="3.10.450.160">
    <property type="entry name" value="inner membrane protein cigr"/>
    <property type="match status" value="1"/>
</dbReference>
<dbReference type="AlphaFoldDB" id="A0A975K4N8"/>
<evidence type="ECO:0000256" key="2">
    <source>
        <dbReference type="SAM" id="SignalP"/>
    </source>
</evidence>
<dbReference type="Proteomes" id="UP000681425">
    <property type="component" value="Chromosome"/>
</dbReference>
<accession>A0A975K4N8</accession>
<dbReference type="KEGG" id="spph:KFK14_14700"/>
<feature type="signal peptide" evidence="2">
    <location>
        <begin position="1"/>
        <end position="24"/>
    </location>
</feature>
<evidence type="ECO:0000313" key="3">
    <source>
        <dbReference type="EMBL" id="QUT04324.1"/>
    </source>
</evidence>
<dbReference type="InterPro" id="IPR024572">
    <property type="entry name" value="RcnB"/>
</dbReference>
<feature type="region of interest" description="Disordered" evidence="1">
    <location>
        <begin position="140"/>
        <end position="183"/>
    </location>
</feature>
<keyword evidence="2" id="KW-0732">Signal</keyword>
<name>A0A975K4N8_9SPHN</name>
<evidence type="ECO:0000313" key="4">
    <source>
        <dbReference type="Proteomes" id="UP000681425"/>
    </source>
</evidence>
<sequence length="286" mass="31758">MMMRGLLIAATGAGMLILAMPVMAAGEQRPRPTARNMAPVAPHATHRWGQRVDGRWRGGHDAPGGWAAYRRPAYGFALPRYWIQPAYYIADYRAYGLPVPNYGYGWSRYYDDAVLTDQYGRVYDSRSGIDWDRYEGGYDPDTRPVHVETPAAHHSPPPEGPPPPGRAPYDENSIASNEYPGPAEYRGQWRGTWRGDDGRVYSGTYEGTYNGTADASPPPYVAPPYTGSHWMNGDAYGPNTQVYYAAPGTTIVIQPGTTTTTTTTEEEVVPVRRTWKRSGKIIRCNC</sequence>
<keyword evidence="4" id="KW-1185">Reference proteome</keyword>
<reference evidence="3" key="1">
    <citation type="submission" date="2021-04" db="EMBL/GenBank/DDBJ databases">
        <title>Isolation of p-tert-butylphenol degrading bacteria Sphingobium phenoxybenzoativorans Tas13 from active sludge.</title>
        <authorList>
            <person name="Li Y."/>
        </authorList>
    </citation>
    <scope>NUCLEOTIDE SEQUENCE</scope>
    <source>
        <strain evidence="3">Tas13</strain>
    </source>
</reference>
<organism evidence="3 4">
    <name type="scientific">Sphingobium phenoxybenzoativorans</name>
    <dbReference type="NCBI Taxonomy" id="1592790"/>
    <lineage>
        <taxon>Bacteria</taxon>
        <taxon>Pseudomonadati</taxon>
        <taxon>Pseudomonadota</taxon>
        <taxon>Alphaproteobacteria</taxon>
        <taxon>Sphingomonadales</taxon>
        <taxon>Sphingomonadaceae</taxon>
        <taxon>Sphingobium</taxon>
    </lineage>
</organism>
<evidence type="ECO:0000256" key="1">
    <source>
        <dbReference type="SAM" id="MobiDB-lite"/>
    </source>
</evidence>
<dbReference type="Pfam" id="PF11776">
    <property type="entry name" value="RcnB"/>
    <property type="match status" value="1"/>
</dbReference>